<evidence type="ECO:0000256" key="4">
    <source>
        <dbReference type="ARBA" id="ARBA00022692"/>
    </source>
</evidence>
<dbReference type="KEGG" id="xya:ET471_03915"/>
<name>A0A4P6FFB5_9MICO</name>
<protein>
    <submittedName>
        <fullName evidence="9">ABC transporter permease</fullName>
    </submittedName>
</protein>
<feature type="transmembrane region" description="Helical" evidence="7">
    <location>
        <begin position="218"/>
        <end position="244"/>
    </location>
</feature>
<evidence type="ECO:0000256" key="3">
    <source>
        <dbReference type="ARBA" id="ARBA00022475"/>
    </source>
</evidence>
<organism evidence="9 10">
    <name type="scientific">Xylanimonas protaetiae</name>
    <dbReference type="NCBI Taxonomy" id="2509457"/>
    <lineage>
        <taxon>Bacteria</taxon>
        <taxon>Bacillati</taxon>
        <taxon>Actinomycetota</taxon>
        <taxon>Actinomycetes</taxon>
        <taxon>Micrococcales</taxon>
        <taxon>Promicromonosporaceae</taxon>
        <taxon>Xylanimonas</taxon>
    </lineage>
</organism>
<evidence type="ECO:0000256" key="5">
    <source>
        <dbReference type="ARBA" id="ARBA00022989"/>
    </source>
</evidence>
<dbReference type="PANTHER" id="PTHR43386:SF25">
    <property type="entry name" value="PEPTIDE ABC TRANSPORTER PERMEASE PROTEIN"/>
    <property type="match status" value="1"/>
</dbReference>
<feature type="domain" description="ABC transmembrane type-1" evidence="8">
    <location>
        <begin position="97"/>
        <end position="286"/>
    </location>
</feature>
<dbReference type="CDD" id="cd06261">
    <property type="entry name" value="TM_PBP2"/>
    <property type="match status" value="1"/>
</dbReference>
<evidence type="ECO:0000313" key="10">
    <source>
        <dbReference type="Proteomes" id="UP000292118"/>
    </source>
</evidence>
<dbReference type="EMBL" id="CP035493">
    <property type="protein sequence ID" value="QAY69288.1"/>
    <property type="molecule type" value="Genomic_DNA"/>
</dbReference>
<feature type="transmembrane region" description="Helical" evidence="7">
    <location>
        <begin position="264"/>
        <end position="285"/>
    </location>
</feature>
<dbReference type="GO" id="GO:0055085">
    <property type="term" value="P:transmembrane transport"/>
    <property type="evidence" value="ECO:0007669"/>
    <property type="project" value="InterPro"/>
</dbReference>
<accession>A0A4P6FFB5</accession>
<feature type="transmembrane region" description="Helical" evidence="7">
    <location>
        <begin position="139"/>
        <end position="157"/>
    </location>
</feature>
<evidence type="ECO:0000256" key="2">
    <source>
        <dbReference type="ARBA" id="ARBA00022448"/>
    </source>
</evidence>
<keyword evidence="2 7" id="KW-0813">Transport</keyword>
<evidence type="ECO:0000313" key="9">
    <source>
        <dbReference type="EMBL" id="QAY69288.1"/>
    </source>
</evidence>
<feature type="transmembrane region" description="Helical" evidence="7">
    <location>
        <begin position="32"/>
        <end position="53"/>
    </location>
</feature>
<evidence type="ECO:0000259" key="8">
    <source>
        <dbReference type="PROSITE" id="PS50928"/>
    </source>
</evidence>
<dbReference type="InterPro" id="IPR000515">
    <property type="entry name" value="MetI-like"/>
</dbReference>
<dbReference type="PANTHER" id="PTHR43386">
    <property type="entry name" value="OLIGOPEPTIDE TRANSPORT SYSTEM PERMEASE PROTEIN APPC"/>
    <property type="match status" value="1"/>
</dbReference>
<dbReference type="InterPro" id="IPR050366">
    <property type="entry name" value="BP-dependent_transpt_permease"/>
</dbReference>
<dbReference type="Proteomes" id="UP000292118">
    <property type="component" value="Chromosome"/>
</dbReference>
<dbReference type="Gene3D" id="1.10.3720.10">
    <property type="entry name" value="MetI-like"/>
    <property type="match status" value="1"/>
</dbReference>
<dbReference type="PROSITE" id="PS50928">
    <property type="entry name" value="ABC_TM1"/>
    <property type="match status" value="1"/>
</dbReference>
<keyword evidence="6 7" id="KW-0472">Membrane</keyword>
<evidence type="ECO:0000256" key="6">
    <source>
        <dbReference type="ARBA" id="ARBA00023136"/>
    </source>
</evidence>
<evidence type="ECO:0000256" key="1">
    <source>
        <dbReference type="ARBA" id="ARBA00004651"/>
    </source>
</evidence>
<gene>
    <name evidence="9" type="ORF">ET471_03915</name>
</gene>
<dbReference type="AlphaFoldDB" id="A0A4P6FFB5"/>
<reference evidence="9 10" key="1">
    <citation type="submission" date="2019-01" db="EMBL/GenBank/DDBJ databases">
        <title>Genome sequencing of strain FW10M-9.</title>
        <authorList>
            <person name="Heo J."/>
            <person name="Kim S.-J."/>
            <person name="Kim J.-S."/>
            <person name="Hong S.-B."/>
            <person name="Kwon S.-W."/>
        </authorList>
    </citation>
    <scope>NUCLEOTIDE SEQUENCE [LARGE SCALE GENOMIC DNA]</scope>
    <source>
        <strain evidence="9 10">FW10M-9</strain>
    </source>
</reference>
<dbReference type="InterPro" id="IPR035906">
    <property type="entry name" value="MetI-like_sf"/>
</dbReference>
<sequence>MSVLSVVRAPSAGAAAGSPTTAPRARRLARPFLRPGAVLAAAVVLVVLAWAVAPGLFAAQDPITGVPADKLQAPSAAHWFGTDHLGRDLFSRTVHGTGLSLTAAFVAIGISLVVGGALGLVAGFAGGWVDTLVMRASDVLLAIPGLLLSLAVVTALGFGTLKVAVAVGVATVATFARVMRVEVLRVRGATYVEAARLAGARETAVVLRHVLPGAAGPVLVLAAVELGAVVLAVSALSFLGFGAAPPTPEWGSLVAEGRNYLATAWWYSTLPGVVIAAFVVAVGRLGRAFSHDRRAVR</sequence>
<dbReference type="SUPFAM" id="SSF161098">
    <property type="entry name" value="MetI-like"/>
    <property type="match status" value="1"/>
</dbReference>
<keyword evidence="3" id="KW-1003">Cell membrane</keyword>
<dbReference type="Pfam" id="PF00528">
    <property type="entry name" value="BPD_transp_1"/>
    <property type="match status" value="1"/>
</dbReference>
<dbReference type="GO" id="GO:0005886">
    <property type="term" value="C:plasma membrane"/>
    <property type="evidence" value="ECO:0007669"/>
    <property type="project" value="UniProtKB-SubCell"/>
</dbReference>
<comment type="subcellular location">
    <subcellularLocation>
        <location evidence="1 7">Cell membrane</location>
        <topology evidence="1 7">Multi-pass membrane protein</topology>
    </subcellularLocation>
</comment>
<keyword evidence="10" id="KW-1185">Reference proteome</keyword>
<feature type="transmembrane region" description="Helical" evidence="7">
    <location>
        <begin position="163"/>
        <end position="179"/>
    </location>
</feature>
<keyword evidence="4 7" id="KW-0812">Transmembrane</keyword>
<evidence type="ECO:0000256" key="7">
    <source>
        <dbReference type="RuleBase" id="RU363032"/>
    </source>
</evidence>
<dbReference type="RefSeq" id="WP_129186688.1">
    <property type="nucleotide sequence ID" value="NZ_CP035493.1"/>
</dbReference>
<keyword evidence="5 7" id="KW-1133">Transmembrane helix</keyword>
<dbReference type="OrthoDB" id="9812701at2"/>
<proteinExistence type="inferred from homology"/>
<comment type="similarity">
    <text evidence="7">Belongs to the binding-protein-dependent transport system permease family.</text>
</comment>
<feature type="transmembrane region" description="Helical" evidence="7">
    <location>
        <begin position="99"/>
        <end position="127"/>
    </location>
</feature>